<dbReference type="PANTHER" id="PTHR12327:SF0">
    <property type="entry name" value="ALPHA-TUBULIN N-ACETYLTRANSFERASE 1"/>
    <property type="match status" value="1"/>
</dbReference>
<evidence type="ECO:0000313" key="5">
    <source>
        <dbReference type="Proteomes" id="UP000274131"/>
    </source>
</evidence>
<evidence type="ECO:0000256" key="1">
    <source>
        <dbReference type="ARBA" id="ARBA00022679"/>
    </source>
</evidence>
<dbReference type="Proteomes" id="UP000274131">
    <property type="component" value="Unassembled WGS sequence"/>
</dbReference>
<evidence type="ECO:0000259" key="3">
    <source>
        <dbReference type="PROSITE" id="PS51730"/>
    </source>
</evidence>
<evidence type="ECO:0000256" key="2">
    <source>
        <dbReference type="ARBA" id="ARBA00023315"/>
    </source>
</evidence>
<name>A0A0N4V824_ENTVE</name>
<organism evidence="6">
    <name type="scientific">Enterobius vermicularis</name>
    <name type="common">Human pinworm</name>
    <dbReference type="NCBI Taxonomy" id="51028"/>
    <lineage>
        <taxon>Eukaryota</taxon>
        <taxon>Metazoa</taxon>
        <taxon>Ecdysozoa</taxon>
        <taxon>Nematoda</taxon>
        <taxon>Chromadorea</taxon>
        <taxon>Rhabditida</taxon>
        <taxon>Spirurina</taxon>
        <taxon>Oxyuridomorpha</taxon>
        <taxon>Oxyuroidea</taxon>
        <taxon>Oxyuridae</taxon>
        <taxon>Enterobius</taxon>
    </lineage>
</organism>
<reference evidence="6" key="1">
    <citation type="submission" date="2017-02" db="UniProtKB">
        <authorList>
            <consortium name="WormBaseParasite"/>
        </authorList>
    </citation>
    <scope>IDENTIFICATION</scope>
</reference>
<keyword evidence="5" id="KW-1185">Reference proteome</keyword>
<evidence type="ECO:0000313" key="6">
    <source>
        <dbReference type="WBParaSite" id="EVEC_0000648901-mRNA-1"/>
    </source>
</evidence>
<dbReference type="PANTHER" id="PTHR12327">
    <property type="entry name" value="ALPHA-TUBULIN N-ACETYLTRANSFERASE 1"/>
    <property type="match status" value="1"/>
</dbReference>
<protein>
    <submittedName>
        <fullName evidence="6">N-acetyltransferase domain-containing protein</fullName>
    </submittedName>
</protein>
<dbReference type="AlphaFoldDB" id="A0A0N4V824"/>
<sequence length="80" mass="9039">MEIPMDLTPILGSKLVRLDPMTIHQLQGSKICEAIDQFAQLSAGAMQLRQPLTTCDKLTNSDHTLYLLWDTVELKGIKWI</sequence>
<keyword evidence="2" id="KW-0012">Acyltransferase</keyword>
<accession>A0A0N4V824</accession>
<evidence type="ECO:0000313" key="4">
    <source>
        <dbReference type="EMBL" id="VDD91312.1"/>
    </source>
</evidence>
<dbReference type="InterPro" id="IPR007965">
    <property type="entry name" value="GNAT_ATAT"/>
</dbReference>
<dbReference type="InterPro" id="IPR038746">
    <property type="entry name" value="Atat"/>
</dbReference>
<proteinExistence type="predicted"/>
<dbReference type="WBParaSite" id="EVEC_0000648901-mRNA-1">
    <property type="protein sequence ID" value="EVEC_0000648901-mRNA-1"/>
    <property type="gene ID" value="EVEC_0000648901"/>
</dbReference>
<dbReference type="PROSITE" id="PS51730">
    <property type="entry name" value="GNAT_ATAT"/>
    <property type="match status" value="1"/>
</dbReference>
<reference evidence="4 5" key="2">
    <citation type="submission" date="2018-10" db="EMBL/GenBank/DDBJ databases">
        <authorList>
            <consortium name="Pathogen Informatics"/>
        </authorList>
    </citation>
    <scope>NUCLEOTIDE SEQUENCE [LARGE SCALE GENOMIC DNA]</scope>
</reference>
<dbReference type="GO" id="GO:0005874">
    <property type="term" value="C:microtubule"/>
    <property type="evidence" value="ECO:0007669"/>
    <property type="project" value="InterPro"/>
</dbReference>
<feature type="domain" description="N-acetyltransferase" evidence="3">
    <location>
        <begin position="1"/>
        <end position="80"/>
    </location>
</feature>
<dbReference type="EMBL" id="UXUI01008363">
    <property type="protein sequence ID" value="VDD91312.1"/>
    <property type="molecule type" value="Genomic_DNA"/>
</dbReference>
<dbReference type="GO" id="GO:0019799">
    <property type="term" value="F:tubulin N-acetyltransferase activity"/>
    <property type="evidence" value="ECO:0007669"/>
    <property type="project" value="InterPro"/>
</dbReference>
<keyword evidence="1" id="KW-0808">Transferase</keyword>
<dbReference type="Pfam" id="PF05301">
    <property type="entry name" value="Acetyltransf_16"/>
    <property type="match status" value="1"/>
</dbReference>
<gene>
    <name evidence="4" type="ORF">EVEC_LOCUS6063</name>
</gene>
<dbReference type="OrthoDB" id="447510at2759"/>
<dbReference type="Gene3D" id="3.40.630.30">
    <property type="match status" value="1"/>
</dbReference>